<dbReference type="Gene3D" id="2.40.160.20">
    <property type="match status" value="1"/>
</dbReference>
<protein>
    <submittedName>
        <fullName evidence="2">Uncharacterized protein</fullName>
    </submittedName>
</protein>
<dbReference type="STRING" id="1792845.BC343_07185"/>
<dbReference type="RefSeq" id="WP_078349146.1">
    <property type="nucleotide sequence ID" value="NZ_MBTF01000023.1"/>
</dbReference>
<proteinExistence type="predicted"/>
<organism evidence="2 3">
    <name type="scientific">Mucilaginibacter pedocola</name>
    <dbReference type="NCBI Taxonomy" id="1792845"/>
    <lineage>
        <taxon>Bacteria</taxon>
        <taxon>Pseudomonadati</taxon>
        <taxon>Bacteroidota</taxon>
        <taxon>Sphingobacteriia</taxon>
        <taxon>Sphingobacteriales</taxon>
        <taxon>Sphingobacteriaceae</taxon>
        <taxon>Mucilaginibacter</taxon>
    </lineage>
</organism>
<dbReference type="AlphaFoldDB" id="A0A1S9PBZ0"/>
<reference evidence="2 3" key="1">
    <citation type="submission" date="2016-07" db="EMBL/GenBank/DDBJ databases">
        <title>Genomic analysis of zinc-resistant bacterium Mucilaginibacter pedocola TBZ30.</title>
        <authorList>
            <person name="Huang J."/>
            <person name="Tang J."/>
        </authorList>
    </citation>
    <scope>NUCLEOTIDE SEQUENCE [LARGE SCALE GENOMIC DNA]</scope>
    <source>
        <strain evidence="2 3">TBZ30</strain>
    </source>
</reference>
<keyword evidence="3" id="KW-1185">Reference proteome</keyword>
<feature type="signal peptide" evidence="1">
    <location>
        <begin position="1"/>
        <end position="18"/>
    </location>
</feature>
<feature type="chain" id="PRO_5010570744" evidence="1">
    <location>
        <begin position="19"/>
        <end position="372"/>
    </location>
</feature>
<sequence length="372" mass="41025">MKKIAVIFTLLLLCKQLAAQTANTNSFEINAIHGLSSFTAEFYKMPGHLKGLEASYRFNMGNNKAPYIRLLNIENIDIVGGFRNFNSVSIIDSNDVETKPIGQVYSVLGRLEIPIVKFGRGRLVFAPAIGLAYATGTYFTNGNPLIGSHINLASQAGLFISAPLSNSVGLKGGIDIFHYSNGAVKVPNNGINSVEVSLGLIQNLNTPGPQTSSKAFSTFYKHSFEFGFDVGRRGVQKAEGGLYKTGLSAAYNYRVGNALSLKAGADAVYYFSLYHPDDDPKTNLEPSYQYHGSSFDRWRYGLSAGFDLWLGRLAIMANTGYYLHYRSTTPIHTYWMPGIKYYMLPWMALQVKSYIHGSDCDYLGGGLIFRTH</sequence>
<evidence type="ECO:0000256" key="1">
    <source>
        <dbReference type="SAM" id="SignalP"/>
    </source>
</evidence>
<dbReference type="EMBL" id="MBTF01000023">
    <property type="protein sequence ID" value="OOQ58449.1"/>
    <property type="molecule type" value="Genomic_DNA"/>
</dbReference>
<keyword evidence="1" id="KW-0732">Signal</keyword>
<comment type="caution">
    <text evidence="2">The sequence shown here is derived from an EMBL/GenBank/DDBJ whole genome shotgun (WGS) entry which is preliminary data.</text>
</comment>
<evidence type="ECO:0000313" key="3">
    <source>
        <dbReference type="Proteomes" id="UP000189739"/>
    </source>
</evidence>
<accession>A0A1S9PBZ0</accession>
<dbReference type="Pfam" id="PF09411">
    <property type="entry name" value="PagL"/>
    <property type="match status" value="1"/>
</dbReference>
<dbReference type="OrthoDB" id="627554at2"/>
<dbReference type="InterPro" id="IPR018550">
    <property type="entry name" value="Lipid-A_deacylase-rel"/>
</dbReference>
<dbReference type="Proteomes" id="UP000189739">
    <property type="component" value="Unassembled WGS sequence"/>
</dbReference>
<gene>
    <name evidence="2" type="ORF">BC343_07185</name>
</gene>
<name>A0A1S9PBZ0_9SPHI</name>
<evidence type="ECO:0000313" key="2">
    <source>
        <dbReference type="EMBL" id="OOQ58449.1"/>
    </source>
</evidence>